<protein>
    <recommendedName>
        <fullName evidence="6">UvrD-like helicase ATP-binding domain-containing protein</fullName>
    </recommendedName>
</protein>
<keyword evidence="2 5" id="KW-0378">Hydrolase</keyword>
<evidence type="ECO:0000313" key="8">
    <source>
        <dbReference type="Proteomes" id="UP001501020"/>
    </source>
</evidence>
<name>A0ABP5L8Z6_9ACTN</name>
<evidence type="ECO:0000256" key="3">
    <source>
        <dbReference type="ARBA" id="ARBA00022806"/>
    </source>
</evidence>
<dbReference type="SUPFAM" id="SSF52540">
    <property type="entry name" value="P-loop containing nucleoside triphosphate hydrolases"/>
    <property type="match status" value="1"/>
</dbReference>
<feature type="domain" description="UvrD-like helicase ATP-binding" evidence="6">
    <location>
        <begin position="6"/>
        <end position="296"/>
    </location>
</feature>
<keyword evidence="4 5" id="KW-0067">ATP-binding</keyword>
<organism evidence="7 8">
    <name type="scientific">Actinomadura napierensis</name>
    <dbReference type="NCBI Taxonomy" id="267854"/>
    <lineage>
        <taxon>Bacteria</taxon>
        <taxon>Bacillati</taxon>
        <taxon>Actinomycetota</taxon>
        <taxon>Actinomycetes</taxon>
        <taxon>Streptosporangiales</taxon>
        <taxon>Thermomonosporaceae</taxon>
        <taxon>Actinomadura</taxon>
    </lineage>
</organism>
<evidence type="ECO:0000259" key="6">
    <source>
        <dbReference type="PROSITE" id="PS51198"/>
    </source>
</evidence>
<evidence type="ECO:0000256" key="1">
    <source>
        <dbReference type="ARBA" id="ARBA00022741"/>
    </source>
</evidence>
<dbReference type="Pfam" id="PF00580">
    <property type="entry name" value="UvrD-helicase"/>
    <property type="match status" value="2"/>
</dbReference>
<keyword evidence="3 5" id="KW-0347">Helicase</keyword>
<dbReference type="EMBL" id="BAAAMR010000032">
    <property type="protein sequence ID" value="GAA2141562.1"/>
    <property type="molecule type" value="Genomic_DNA"/>
</dbReference>
<dbReference type="Pfam" id="PF13538">
    <property type="entry name" value="UvrD_C_2"/>
    <property type="match status" value="1"/>
</dbReference>
<gene>
    <name evidence="7" type="ORF">GCM10009727_39230</name>
</gene>
<feature type="binding site" evidence="5">
    <location>
        <begin position="27"/>
        <end position="34"/>
    </location>
    <ligand>
        <name>ATP</name>
        <dbReference type="ChEBI" id="CHEBI:30616"/>
    </ligand>
</feature>
<dbReference type="PANTHER" id="PTHR11070">
    <property type="entry name" value="UVRD / RECB / PCRA DNA HELICASE FAMILY MEMBER"/>
    <property type="match status" value="1"/>
</dbReference>
<evidence type="ECO:0000256" key="4">
    <source>
        <dbReference type="ARBA" id="ARBA00022840"/>
    </source>
</evidence>
<dbReference type="Gene3D" id="3.40.50.300">
    <property type="entry name" value="P-loop containing nucleotide triphosphate hydrolases"/>
    <property type="match status" value="2"/>
</dbReference>
<dbReference type="InterPro" id="IPR027785">
    <property type="entry name" value="UvrD-like_helicase_C"/>
</dbReference>
<keyword evidence="8" id="KW-1185">Reference proteome</keyword>
<dbReference type="PROSITE" id="PS51198">
    <property type="entry name" value="UVRD_HELICASE_ATP_BIND"/>
    <property type="match status" value="1"/>
</dbReference>
<reference evidence="8" key="1">
    <citation type="journal article" date="2019" name="Int. J. Syst. Evol. Microbiol.">
        <title>The Global Catalogue of Microorganisms (GCM) 10K type strain sequencing project: providing services to taxonomists for standard genome sequencing and annotation.</title>
        <authorList>
            <consortium name="The Broad Institute Genomics Platform"/>
            <consortium name="The Broad Institute Genome Sequencing Center for Infectious Disease"/>
            <person name="Wu L."/>
            <person name="Ma J."/>
        </authorList>
    </citation>
    <scope>NUCLEOTIDE SEQUENCE [LARGE SCALE GENOMIC DNA]</scope>
    <source>
        <strain evidence="8">JCM 13850</strain>
    </source>
</reference>
<evidence type="ECO:0000313" key="7">
    <source>
        <dbReference type="EMBL" id="GAA2141562.1"/>
    </source>
</evidence>
<comment type="caution">
    <text evidence="7">The sequence shown here is derived from an EMBL/GenBank/DDBJ whole genome shotgun (WGS) entry which is preliminary data.</text>
</comment>
<evidence type="ECO:0000256" key="5">
    <source>
        <dbReference type="PROSITE-ProRule" id="PRU00560"/>
    </source>
</evidence>
<accession>A0ABP5L8Z6</accession>
<dbReference type="InterPro" id="IPR014016">
    <property type="entry name" value="UvrD-like_ATP-bd"/>
</dbReference>
<sequence>MTAHLQLTEQQRQLVEEPADARLLVTAPAGSGKTLSLVHRLTHLIEEEELEPSELLVLSFSRAAVGVIRKRLSTFGTAAAHVDVRTFDSYATWLLSEVEPDGSWQRNGFEPRIREATRLIKDDPDAGELVDELRHLVVDEVQDLVGERAELVLALLGNGIEGFTLLGDPAQGIYGFQLADPQERMEGAARLYAEVRARFDDLVEVSLTGNFRAREPEAKAALTFGDALGPVDAPFAEIQRGLRSVLMAGDSLGTIDQAAPVMARMEGATAVLCRSNVEVLLVSRRLHELGVRHRLQRPAQDEAISSWVGSLYRELETKQPKKDDVLKVLSGVAPDAESSWQLLRRMNPDQHGETLDLPAIRKRLVRGNLPVELTEQASQGLVVSTVHRAKGLEFDQVIVLDPGDAPEDDPIEQAERARLLYVAMTRPRDLLIHVKPIAKLTTGRLQQQWDGRWVEVGFKPGRQLGVEIRSEDVNSEEPPGTIGFEEDSQKIQNYMASSVRDGDLVTLVQLPVVSSEGLNTYAVDHEGQRIGVTSESFARALRTLLPGRNRRMPPRIKDLRVDAVETVIGREAVGLNAGLGWSGVWLRPRIVGLGRFDWAGGEQS</sequence>
<dbReference type="InterPro" id="IPR000212">
    <property type="entry name" value="DNA_helicase_UvrD/REP"/>
</dbReference>
<dbReference type="InterPro" id="IPR027417">
    <property type="entry name" value="P-loop_NTPase"/>
</dbReference>
<dbReference type="Proteomes" id="UP001501020">
    <property type="component" value="Unassembled WGS sequence"/>
</dbReference>
<dbReference type="RefSeq" id="WP_344268747.1">
    <property type="nucleotide sequence ID" value="NZ_BAAAMR010000032.1"/>
</dbReference>
<evidence type="ECO:0000256" key="2">
    <source>
        <dbReference type="ARBA" id="ARBA00022801"/>
    </source>
</evidence>
<keyword evidence="1 5" id="KW-0547">Nucleotide-binding</keyword>
<proteinExistence type="predicted"/>